<feature type="compositionally biased region" description="Basic and acidic residues" evidence="1">
    <location>
        <begin position="55"/>
        <end position="66"/>
    </location>
</feature>
<evidence type="ECO:0000256" key="1">
    <source>
        <dbReference type="SAM" id="MobiDB-lite"/>
    </source>
</evidence>
<evidence type="ECO:0000313" key="3">
    <source>
        <dbReference type="Proteomes" id="UP001341281"/>
    </source>
</evidence>
<proteinExistence type="predicted"/>
<protein>
    <submittedName>
        <fullName evidence="2">Uncharacterized protein</fullName>
    </submittedName>
</protein>
<keyword evidence="3" id="KW-1185">Reference proteome</keyword>
<name>A0AAQ3X112_PASNO</name>
<dbReference type="EMBL" id="CP144750">
    <property type="protein sequence ID" value="WVZ81582.1"/>
    <property type="molecule type" value="Genomic_DNA"/>
</dbReference>
<accession>A0AAQ3X112</accession>
<reference evidence="2 3" key="1">
    <citation type="submission" date="2024-02" db="EMBL/GenBank/DDBJ databases">
        <title>High-quality chromosome-scale genome assembly of Pensacola bahiagrass (Paspalum notatum Flugge var. saurae).</title>
        <authorList>
            <person name="Vega J.M."/>
            <person name="Podio M."/>
            <person name="Orjuela J."/>
            <person name="Siena L.A."/>
            <person name="Pessino S.C."/>
            <person name="Combes M.C."/>
            <person name="Mariac C."/>
            <person name="Albertini E."/>
            <person name="Pupilli F."/>
            <person name="Ortiz J.P.A."/>
            <person name="Leblanc O."/>
        </authorList>
    </citation>
    <scope>NUCLEOTIDE SEQUENCE [LARGE SCALE GENOMIC DNA]</scope>
    <source>
        <strain evidence="2">R1</strain>
        <tissue evidence="2">Leaf</tissue>
    </source>
</reference>
<organism evidence="2 3">
    <name type="scientific">Paspalum notatum var. saurae</name>
    <dbReference type="NCBI Taxonomy" id="547442"/>
    <lineage>
        <taxon>Eukaryota</taxon>
        <taxon>Viridiplantae</taxon>
        <taxon>Streptophyta</taxon>
        <taxon>Embryophyta</taxon>
        <taxon>Tracheophyta</taxon>
        <taxon>Spermatophyta</taxon>
        <taxon>Magnoliopsida</taxon>
        <taxon>Liliopsida</taxon>
        <taxon>Poales</taxon>
        <taxon>Poaceae</taxon>
        <taxon>PACMAD clade</taxon>
        <taxon>Panicoideae</taxon>
        <taxon>Andropogonodae</taxon>
        <taxon>Paspaleae</taxon>
        <taxon>Paspalinae</taxon>
        <taxon>Paspalum</taxon>
    </lineage>
</organism>
<dbReference type="Proteomes" id="UP001341281">
    <property type="component" value="Chromosome 06"/>
</dbReference>
<evidence type="ECO:0000313" key="2">
    <source>
        <dbReference type="EMBL" id="WVZ81582.1"/>
    </source>
</evidence>
<feature type="region of interest" description="Disordered" evidence="1">
    <location>
        <begin position="1"/>
        <end position="28"/>
    </location>
</feature>
<feature type="region of interest" description="Disordered" evidence="1">
    <location>
        <begin position="42"/>
        <end position="66"/>
    </location>
</feature>
<gene>
    <name evidence="2" type="ORF">U9M48_028937</name>
</gene>
<sequence>MNCGAARSPGSQARGWVIHPAAGGGTRARGMIDAEAREGRLYAAPPLSPTVLHPPRPDNSARPRPC</sequence>
<dbReference type="AlphaFoldDB" id="A0AAQ3X112"/>